<dbReference type="EMBL" id="LMCB01000044">
    <property type="protein sequence ID" value="KZL16729.1"/>
    <property type="molecule type" value="Genomic_DNA"/>
</dbReference>
<comment type="caution">
    <text evidence="2">The sequence shown here is derived from an EMBL/GenBank/DDBJ whole genome shotgun (WGS) entry which is preliminary data.</text>
</comment>
<dbReference type="AlphaFoldDB" id="A0A165WND0"/>
<evidence type="ECO:0000313" key="3">
    <source>
        <dbReference type="Proteomes" id="UP000076577"/>
    </source>
</evidence>
<organism evidence="2 3">
    <name type="scientific">Pseudovibrio axinellae</name>
    <dbReference type="NCBI Taxonomy" id="989403"/>
    <lineage>
        <taxon>Bacteria</taxon>
        <taxon>Pseudomonadati</taxon>
        <taxon>Pseudomonadota</taxon>
        <taxon>Alphaproteobacteria</taxon>
        <taxon>Hyphomicrobiales</taxon>
        <taxon>Stappiaceae</taxon>
        <taxon>Pseudovibrio</taxon>
    </lineage>
</organism>
<feature type="coiled-coil region" evidence="1">
    <location>
        <begin position="21"/>
        <end position="48"/>
    </location>
</feature>
<sequence length="101" mass="10889">MVTIESSASITAWGERTFGQVSDLTALIERAREELEALQVSVENGDSTRDVASEAAGIAILLHRLVGLHGVELSFAIDEKMARNRTRIWSLAGDGTGRHVA</sequence>
<dbReference type="STRING" id="989403.SAMN05421798_104164"/>
<dbReference type="RefSeq" id="WP_068008347.1">
    <property type="nucleotide sequence ID" value="NZ_FOFM01000004.1"/>
</dbReference>
<gene>
    <name evidence="2" type="ORF">PsAD2_03346</name>
</gene>
<protein>
    <recommendedName>
        <fullName evidence="4">MazG nucleotide pyrophosphohydrolase domain protein</fullName>
    </recommendedName>
</protein>
<name>A0A165WND0_9HYPH</name>
<reference evidence="2 3" key="1">
    <citation type="journal article" date="2016" name="Front. Microbiol.">
        <title>Comparative Genomic Analysis Reveals a Diverse Repertoire of Genes Involved in Prokaryote-Eukaryote Interactions within the Pseudovibrio Genus.</title>
        <authorList>
            <person name="Romano S."/>
            <person name="Fernandez-Guerra A."/>
            <person name="Reen F.J."/>
            <person name="Glockner F.O."/>
            <person name="Crowley S.P."/>
            <person name="O'Sullivan O."/>
            <person name="Cotter P.D."/>
            <person name="Adams C."/>
            <person name="Dobson A.D."/>
            <person name="O'Gara F."/>
        </authorList>
    </citation>
    <scope>NUCLEOTIDE SEQUENCE [LARGE SCALE GENOMIC DNA]</scope>
    <source>
        <strain evidence="2 3">Ad2</strain>
    </source>
</reference>
<dbReference type="Gene3D" id="1.10.287.1080">
    <property type="entry name" value="MazG-like"/>
    <property type="match status" value="1"/>
</dbReference>
<keyword evidence="3" id="KW-1185">Reference proteome</keyword>
<dbReference type="OrthoDB" id="7359409at2"/>
<accession>A0A165WND0</accession>
<proteinExistence type="predicted"/>
<evidence type="ECO:0000313" key="2">
    <source>
        <dbReference type="EMBL" id="KZL16729.1"/>
    </source>
</evidence>
<evidence type="ECO:0008006" key="4">
    <source>
        <dbReference type="Google" id="ProtNLM"/>
    </source>
</evidence>
<keyword evidence="1" id="KW-0175">Coiled coil</keyword>
<dbReference type="PATRIC" id="fig|989403.3.peg.3596"/>
<dbReference type="Proteomes" id="UP000076577">
    <property type="component" value="Unassembled WGS sequence"/>
</dbReference>
<evidence type="ECO:0000256" key="1">
    <source>
        <dbReference type="SAM" id="Coils"/>
    </source>
</evidence>